<evidence type="ECO:0000313" key="2">
    <source>
        <dbReference type="EMBL" id="CAK0806444.1"/>
    </source>
</evidence>
<proteinExistence type="predicted"/>
<name>A0ABN9QN72_9DINO</name>
<feature type="region of interest" description="Disordered" evidence="1">
    <location>
        <begin position="357"/>
        <end position="411"/>
    </location>
</feature>
<reference evidence="2" key="1">
    <citation type="submission" date="2023-10" db="EMBL/GenBank/DDBJ databases">
        <authorList>
            <person name="Chen Y."/>
            <person name="Shah S."/>
            <person name="Dougan E. K."/>
            <person name="Thang M."/>
            <person name="Chan C."/>
        </authorList>
    </citation>
    <scope>NUCLEOTIDE SEQUENCE [LARGE SCALE GENOMIC DNA]</scope>
</reference>
<dbReference type="Proteomes" id="UP001189429">
    <property type="component" value="Unassembled WGS sequence"/>
</dbReference>
<dbReference type="EMBL" id="CAUYUJ010003714">
    <property type="protein sequence ID" value="CAK0806444.1"/>
    <property type="molecule type" value="Genomic_DNA"/>
</dbReference>
<comment type="caution">
    <text evidence="2">The sequence shown here is derived from an EMBL/GenBank/DDBJ whole genome shotgun (WGS) entry which is preliminary data.</text>
</comment>
<keyword evidence="3" id="KW-1185">Reference proteome</keyword>
<protein>
    <submittedName>
        <fullName evidence="2">Uncharacterized protein</fullName>
    </submittedName>
</protein>
<organism evidence="2 3">
    <name type="scientific">Prorocentrum cordatum</name>
    <dbReference type="NCBI Taxonomy" id="2364126"/>
    <lineage>
        <taxon>Eukaryota</taxon>
        <taxon>Sar</taxon>
        <taxon>Alveolata</taxon>
        <taxon>Dinophyceae</taxon>
        <taxon>Prorocentrales</taxon>
        <taxon>Prorocentraceae</taxon>
        <taxon>Prorocentrum</taxon>
    </lineage>
</organism>
<sequence>MSSERFDQINDTSVAQLAFDLSYISTTIVMVYRPFYDWIASWYRQLKAHGQVELAFADWRSVSQMEYYAYNYSFTTSLHSRYAAHFSDVKVHVMGPDMMTDIVCDDFNAANTCATSRKAKGLQKMVVMSSERFDQINDTSVAQLAFDLSYISTTIVMVYRPFYDWIASWYRQLKAHGQVELTFADWRSVSQMEHYAYNYSFTTSLHSRYAAHFSAVKVHVMGPDKMTDIVCDDFNAANTCATSRKAKASPTPSVDSTAASGGCSDGELEPLPEPAPSDAQEAPWEQIHGRFAAALRRVAAQDDEELWDDLEQGPRRLCAALAPLADAGRPAPAPTRARESAAAWKEVSTRLAAALERATAEDGGLEEEEEEEPPQQAPEDGARAPGPAHGAGQDRHLGRPVAPEGPACMAA</sequence>
<accession>A0ABN9QN72</accession>
<feature type="compositionally biased region" description="Acidic residues" evidence="1">
    <location>
        <begin position="363"/>
        <end position="373"/>
    </location>
</feature>
<feature type="compositionally biased region" description="Polar residues" evidence="1">
    <location>
        <begin position="250"/>
        <end position="259"/>
    </location>
</feature>
<evidence type="ECO:0000313" key="3">
    <source>
        <dbReference type="Proteomes" id="UP001189429"/>
    </source>
</evidence>
<feature type="region of interest" description="Disordered" evidence="1">
    <location>
        <begin position="245"/>
        <end position="280"/>
    </location>
</feature>
<feature type="compositionally biased region" description="Low complexity" evidence="1">
    <location>
        <begin position="377"/>
        <end position="391"/>
    </location>
</feature>
<evidence type="ECO:0000256" key="1">
    <source>
        <dbReference type="SAM" id="MobiDB-lite"/>
    </source>
</evidence>
<gene>
    <name evidence="2" type="ORF">PCOR1329_LOCUS12664</name>
</gene>